<dbReference type="Ensembl" id="ENST00000436916.1">
    <property type="protein sequence ID" value="ENSP00000392219.1"/>
    <property type="gene ID" value="ENSG00000169679.15"/>
</dbReference>
<organism evidence="2 3">
    <name type="scientific">Homo sapiens</name>
    <name type="common">Human</name>
    <dbReference type="NCBI Taxonomy" id="9606"/>
    <lineage>
        <taxon>Eukaryota</taxon>
        <taxon>Metazoa</taxon>
        <taxon>Chordata</taxon>
        <taxon>Craniata</taxon>
        <taxon>Vertebrata</taxon>
        <taxon>Euteleostomi</taxon>
        <taxon>Mammalia</taxon>
        <taxon>Eutheria</taxon>
        <taxon>Euarchontoglires</taxon>
        <taxon>Primates</taxon>
        <taxon>Haplorrhini</taxon>
        <taxon>Catarrhini</taxon>
        <taxon>Hominidae</taxon>
        <taxon>Homo</taxon>
    </lineage>
</organism>
<dbReference type="InterPro" id="IPR013212">
    <property type="entry name" value="Mad3/Bub1_I"/>
</dbReference>
<dbReference type="PANTHER" id="PTHR14030:SF26">
    <property type="entry name" value="MITOTIC CHECKPOINT SERINE_THREONINE-PROTEIN KINASE BUB1"/>
    <property type="match status" value="1"/>
</dbReference>
<feature type="non-terminal residue" evidence="2">
    <location>
        <position position="56"/>
    </location>
</feature>
<dbReference type="OMA" id="NCEKGVG"/>
<feature type="domain" description="BUB1 N-terminal" evidence="1">
    <location>
        <begin position="2"/>
        <end position="56"/>
    </location>
</feature>
<evidence type="ECO:0000259" key="1">
    <source>
        <dbReference type="PROSITE" id="PS51489"/>
    </source>
</evidence>
<dbReference type="Ensembl" id="ENST00000436916.1">
    <property type="protein sequence ID" value="ENSP00000392219.1"/>
    <property type="gene ID" value="ENSG00000169679.16"/>
</dbReference>
<dbReference type="MassIVE" id="C9IYH4"/>
<dbReference type="InterPro" id="IPR015661">
    <property type="entry name" value="Bub1/Mad3"/>
</dbReference>
<evidence type="ECO:0007829" key="5">
    <source>
        <dbReference type="ProteomicsDB" id="C9IYH4"/>
    </source>
</evidence>
<dbReference type="UCSC" id="uc061mwh.1">
    <property type="organism name" value="human"/>
</dbReference>
<dbReference type="HGNC" id="HGNC:1148">
    <property type="gene designation" value="BUB1"/>
</dbReference>
<dbReference type="Antibodypedia" id="1133">
    <property type="antibodies" value="553 antibodies from 42 providers"/>
</dbReference>
<keyword evidence="4 5" id="KW-1267">Proteomics identification</keyword>
<dbReference type="Bgee" id="ENSG00000169679">
    <property type="expression patterns" value="Expressed in ventricular zone and 113 other cell types or tissues"/>
</dbReference>
<dbReference type="HOGENOM" id="CLU_3019550_0_0_1"/>
<dbReference type="ExpressionAtlas" id="C9IYH4">
    <property type="expression patterns" value="baseline and differential"/>
</dbReference>
<dbReference type="GO" id="GO:0007094">
    <property type="term" value="P:mitotic spindle assembly checkpoint signaling"/>
    <property type="evidence" value="ECO:0007669"/>
    <property type="project" value="InterPro"/>
</dbReference>
<dbReference type="PANTHER" id="PTHR14030">
    <property type="entry name" value="MITOTIC CHECKPOINT SERINE/THREONINE-PROTEIN KINASE BUB1"/>
    <property type="match status" value="1"/>
</dbReference>
<reference evidence="2 3" key="2">
    <citation type="journal article" date="2004" name="Nature">
        <title>Finishing the euchromatic sequence of the human genome.</title>
        <authorList>
            <consortium name="International Human Genome Sequencing Consortium"/>
        </authorList>
    </citation>
    <scope>NUCLEOTIDE SEQUENCE [LARGE SCALE GENOMIC DNA]</scope>
</reference>
<evidence type="ECO:0007829" key="4">
    <source>
        <dbReference type="PeptideAtlas" id="C9IYH4"/>
    </source>
</evidence>
<evidence type="ECO:0000313" key="2">
    <source>
        <dbReference type="Ensembl" id="ENSP00000392219.1"/>
    </source>
</evidence>
<dbReference type="OrthoDB" id="248495at2759"/>
<dbReference type="AlphaFoldDB" id="C9IYH4"/>
<proteinExistence type="evidence at protein level"/>
<reference evidence="2 3" key="3">
    <citation type="journal article" date="2005" name="Nature">
        <title>Generation and annotation of the DNA sequences of human chromosomes 2 and 4.</title>
        <authorList>
            <person name="Hillier L.W."/>
            <person name="Graves T.A."/>
            <person name="Fulton R.S."/>
            <person name="Fulton L.A."/>
            <person name="Pepin K.H."/>
            <person name="Minx P."/>
            <person name="Wagner-McPherson C."/>
            <person name="Layman D."/>
            <person name="Wylie K."/>
            <person name="Sekhon M."/>
            <person name="Becker M.C."/>
            <person name="Fewell G.A."/>
            <person name="Delehaunty K.D."/>
            <person name="Miner T.L."/>
            <person name="Nash W.E."/>
            <person name="Kremitzki C."/>
            <person name="Oddy L."/>
            <person name="Du H."/>
            <person name="Sun H."/>
            <person name="Bradshaw-Cordum H."/>
            <person name="Ali J."/>
            <person name="Carter J."/>
            <person name="Cordes M."/>
            <person name="Harris A."/>
            <person name="Isak A."/>
            <person name="van Brunt A."/>
            <person name="Nguyen C."/>
            <person name="Du F."/>
            <person name="Courtney L."/>
            <person name="Kalicki J."/>
            <person name="Ozersky P."/>
            <person name="Abbott S."/>
            <person name="Armstrong J."/>
            <person name="Belter E.A."/>
            <person name="Caruso L."/>
            <person name="Cedroni M."/>
            <person name="Cotton M."/>
            <person name="Davidson T."/>
            <person name="Desai A."/>
            <person name="Elliott G."/>
            <person name="Erb T."/>
            <person name="Fronick C."/>
            <person name="Gaige T."/>
            <person name="Haakenson W."/>
            <person name="Haglund K."/>
            <person name="Holmes A."/>
            <person name="Harkins R."/>
            <person name="Kim K."/>
            <person name="Kruchowski S.S."/>
            <person name="Strong C.M."/>
            <person name="Grewal N."/>
            <person name="Goyea E."/>
            <person name="Hou S."/>
            <person name="Levy A."/>
            <person name="Martinka S."/>
            <person name="Mead K."/>
            <person name="McLellan M.D."/>
            <person name="Meyer R."/>
            <person name="Randall-Maher J."/>
            <person name="Tomlinson C."/>
            <person name="Dauphin-Kohlberg S."/>
            <person name="Kozlowicz-Reilly A."/>
            <person name="Shah N."/>
            <person name="Swearengen-Shahid S."/>
            <person name="Snider J."/>
            <person name="Strong J.T."/>
            <person name="Thompson J."/>
            <person name="Yoakum M."/>
            <person name="Leonard S."/>
            <person name="Pearman C."/>
            <person name="Trani L."/>
            <person name="Radionenko M."/>
            <person name="Waligorski J.E."/>
            <person name="Wang C."/>
            <person name="Rock S.M."/>
            <person name="Tin-Wollam A.M."/>
            <person name="Maupin R."/>
            <person name="Latreille P."/>
            <person name="Wendl M.C."/>
            <person name="Yang S.P."/>
            <person name="Pohl C."/>
            <person name="Wallis J.W."/>
            <person name="Spieth J."/>
            <person name="Bieri T.A."/>
            <person name="Berkowicz N."/>
            <person name="Nelson J.O."/>
            <person name="Osborne J."/>
            <person name="Ding L."/>
            <person name="Meyer R."/>
            <person name="Sabo A."/>
            <person name="Shotland Y."/>
            <person name="Sinha P."/>
            <person name="Wohldmann P.E."/>
            <person name="Cook L.L."/>
            <person name="Hickenbotham M.T."/>
            <person name="Eldred J."/>
            <person name="Williams D."/>
            <person name="Jones T.A."/>
            <person name="She X."/>
            <person name="Ciccarelli F.D."/>
            <person name="Izaurralde E."/>
            <person name="Taylor J."/>
            <person name="Schmutz J."/>
            <person name="Myers R.M."/>
            <person name="Cox D.R."/>
            <person name="Huang X."/>
            <person name="McPherson J.D."/>
            <person name="Mardis E.R."/>
            <person name="Clifton S.W."/>
            <person name="Warren W.C."/>
            <person name="Chinwalla A.T."/>
            <person name="Eddy S.R."/>
            <person name="Marra M.A."/>
            <person name="Ovcharenko I."/>
            <person name="Furey T.S."/>
            <person name="Miller W."/>
            <person name="Eichler E.E."/>
            <person name="Bork P."/>
            <person name="Suyama M."/>
            <person name="Torrents D."/>
            <person name="Waterston R.H."/>
            <person name="Wilson R.K."/>
        </authorList>
    </citation>
    <scope>NUCLEOTIDE SEQUENCE [LARGE SCALE GENOMIC DNA]</scope>
</reference>
<dbReference type="ProteomicsDB" id="7663"/>
<dbReference type="SMR" id="C9IYH4"/>
<dbReference type="EMBL" id="AC226101">
    <property type="status" value="NOT_ANNOTATED_CDS"/>
    <property type="molecule type" value="Genomic_DNA"/>
</dbReference>
<reference evidence="2" key="5">
    <citation type="submission" date="2025-09" db="UniProtKB">
        <authorList>
            <consortium name="Ensembl"/>
        </authorList>
    </citation>
    <scope>IDENTIFICATION</scope>
</reference>
<dbReference type="OpenTargets" id="ENSG00000169679"/>
<dbReference type="Proteomes" id="UP000005640">
    <property type="component" value="Chromosome 2"/>
</dbReference>
<accession>C9IYH4</accession>
<protein>
    <submittedName>
        <fullName evidence="2">BUB1 mitotic checkpoint serine/threonine kinase</fullName>
    </submittedName>
</protein>
<evidence type="ECO:0000313" key="3">
    <source>
        <dbReference type="Proteomes" id="UP000005640"/>
    </source>
</evidence>
<dbReference type="SMART" id="SM00777">
    <property type="entry name" value="Mad3_BUB1_I"/>
    <property type="match status" value="1"/>
</dbReference>
<reference evidence="2" key="4">
    <citation type="submission" date="2025-08" db="UniProtKB">
        <authorList>
            <consortium name="Ensembl"/>
        </authorList>
    </citation>
    <scope>IDENTIFICATION</scope>
</reference>
<dbReference type="ChiTaRS" id="BUB1">
    <property type="organism name" value="human"/>
</dbReference>
<dbReference type="Gene3D" id="1.25.40.430">
    <property type="match status" value="1"/>
</dbReference>
<keyword evidence="3" id="KW-1185">Reference proteome</keyword>
<name>C9IYH4_HUMAN</name>
<gene>
    <name evidence="2" type="primary">BUB1</name>
</gene>
<sequence>MLEAHMQSYKGNDPLGEWERYIQWVEENFPENKEYLITLLEHLMKEFLDKKKYHND</sequence>
<dbReference type="Pfam" id="PF08311">
    <property type="entry name" value="Mad3_BUB1_I"/>
    <property type="match status" value="1"/>
</dbReference>
<dbReference type="VEuPathDB" id="HostDB:ENSG00000169679"/>
<dbReference type="GeneTree" id="ENSGT00940000157865"/>
<dbReference type="PROSITE" id="PS51489">
    <property type="entry name" value="BUB1_N"/>
    <property type="match status" value="1"/>
</dbReference>
<reference evidence="2 3" key="1">
    <citation type="journal article" date="2001" name="Nature">
        <title>Initial sequencing and analysis of the human genome.</title>
        <authorList>
            <consortium name="International Human Genome Sequencing Consortium"/>
            <person name="Lander E.S."/>
            <person name="Linton L.M."/>
            <person name="Birren B."/>
            <person name="Nusbaum C."/>
            <person name="Zody M.C."/>
            <person name="Baldwin J."/>
            <person name="Devon K."/>
            <person name="Dewar K."/>
            <person name="Doyle M."/>
            <person name="FitzHugh W."/>
            <person name="Funke R."/>
            <person name="Gage D."/>
            <person name="Harris K."/>
            <person name="Heaford A."/>
            <person name="Howland J."/>
            <person name="Kann L."/>
            <person name="Lehoczky J."/>
            <person name="LeVine R."/>
            <person name="McEwan P."/>
            <person name="McKernan K."/>
            <person name="Meldrim J."/>
            <person name="Mesirov J.P."/>
            <person name="Miranda C."/>
            <person name="Morris W."/>
            <person name="Naylor J."/>
            <person name="Raymond C."/>
            <person name="Rosetti M."/>
            <person name="Santos R."/>
            <person name="Sheridan A."/>
            <person name="Sougnez C."/>
            <person name="Stange-Thomann N."/>
            <person name="Stojanovic N."/>
            <person name="Subramanian A."/>
            <person name="Wyman D."/>
            <person name="Rogers J."/>
            <person name="Sulston J."/>
            <person name="Ainscough R."/>
            <person name="Beck S."/>
            <person name="Bentley D."/>
            <person name="Burton J."/>
            <person name="Clee C."/>
            <person name="Carter N."/>
            <person name="Coulson A."/>
            <person name="Deadman R."/>
            <person name="Deloukas P."/>
            <person name="Dunham A."/>
            <person name="Dunham I."/>
            <person name="Durbin R."/>
            <person name="French L."/>
            <person name="Grafham D."/>
            <person name="Gregory S."/>
            <person name="Hubbard T."/>
            <person name="Humphray S."/>
            <person name="Hunt A."/>
            <person name="Jones M."/>
            <person name="Lloyd C."/>
            <person name="McMurray A."/>
            <person name="Matthews L."/>
            <person name="Mercer S."/>
            <person name="Milne S."/>
            <person name="Mullikin J.C."/>
            <person name="Mungall A."/>
            <person name="Plumb R."/>
            <person name="Ross M."/>
            <person name="Shownkeen R."/>
            <person name="Sims S."/>
            <person name="Waterston R.H."/>
            <person name="Wilson R.K."/>
            <person name="Hillier L.W."/>
            <person name="McPherson J.D."/>
            <person name="Marra M.A."/>
            <person name="Mardis E.R."/>
            <person name="Fulton L.A."/>
            <person name="Chinwalla A.T."/>
            <person name="Pepin K.H."/>
            <person name="Gish W.R."/>
            <person name="Chissoe S.L."/>
            <person name="Wendl M.C."/>
            <person name="Delehaunty K.D."/>
            <person name="Miner T.L."/>
            <person name="Delehaunty A."/>
            <person name="Kramer J.B."/>
            <person name="Cook L.L."/>
            <person name="Fulton R.S."/>
            <person name="Johnson D.L."/>
            <person name="Minx P.J."/>
            <person name="Clifton S.W."/>
            <person name="Hawkins T."/>
            <person name="Branscomb E."/>
            <person name="Predki P."/>
            <person name="Richardson P."/>
            <person name="Wenning S."/>
            <person name="Slezak T."/>
            <person name="Doggett N."/>
            <person name="Cheng J.F."/>
            <person name="Olsen A."/>
            <person name="Lucas S."/>
            <person name="Elkin C."/>
            <person name="Uberbacher E."/>
            <person name="Frazier M."/>
            <person name="Gibbs R.A."/>
            <person name="Muzny D.M."/>
            <person name="Scherer S.E."/>
            <person name="Bouck J.B."/>
            <person name="Sodergren E.J."/>
            <person name="Worley K.C."/>
            <person name="Rives C.M."/>
            <person name="Gorrell J.H."/>
            <person name="Metzker M.L."/>
            <person name="Naylor S.L."/>
            <person name="Kucherlapati R.S."/>
            <person name="Nelson D.L."/>
            <person name="Weinstock G.M."/>
            <person name="Sakaki Y."/>
            <person name="Fujiyama A."/>
            <person name="Hattori M."/>
            <person name="Yada T."/>
            <person name="Toyoda A."/>
            <person name="Itoh T."/>
            <person name="Kawagoe C."/>
            <person name="Watanabe H."/>
            <person name="Totoki Y."/>
            <person name="Taylor T."/>
            <person name="Weissenbach J."/>
            <person name="Heilig R."/>
            <person name="Saurin W."/>
            <person name="Artiguenave F."/>
            <person name="Brottier P."/>
            <person name="Bruls T."/>
            <person name="Pelletier E."/>
            <person name="Robert C."/>
            <person name="Wincker P."/>
            <person name="Smith D.R."/>
            <person name="Doucette-Stamm L."/>
            <person name="Rubenfield M."/>
            <person name="Weinstock K."/>
            <person name="Lee H.M."/>
            <person name="Dubois J."/>
            <person name="Rosenthal A."/>
            <person name="Platzer M."/>
            <person name="Nyakatura G."/>
            <person name="Taudien S."/>
            <person name="Rump A."/>
            <person name="Yang H."/>
            <person name="Yu J."/>
            <person name="Wang J."/>
            <person name="Huang G."/>
            <person name="Gu J."/>
            <person name="Hood L."/>
            <person name="Rowen L."/>
            <person name="Madan A."/>
            <person name="Qin S."/>
            <person name="Davis R.W."/>
            <person name="Federspiel N.A."/>
            <person name="Abola A.P."/>
            <person name="Proctor M.J."/>
            <person name="Myers R.M."/>
            <person name="Schmutz J."/>
            <person name="Dickson M."/>
            <person name="Grimwood J."/>
            <person name="Cox D.R."/>
            <person name="Olson M.V."/>
            <person name="Kaul R."/>
            <person name="Raymond C."/>
            <person name="Shimizu N."/>
            <person name="Kawasaki K."/>
            <person name="Minoshima S."/>
            <person name="Evans G.A."/>
            <person name="Athanasiou M."/>
            <person name="Schultz R."/>
            <person name="Roe B.A."/>
            <person name="Chen F."/>
            <person name="Pan H."/>
            <person name="Ramser J."/>
            <person name="Lehrach H."/>
            <person name="Reinhardt R."/>
            <person name="McCombie W.R."/>
            <person name="de la Bastide M."/>
            <person name="Dedhia N."/>
            <person name="Blocker H."/>
            <person name="Hornischer K."/>
            <person name="Nordsiek G."/>
            <person name="Agarwala R."/>
            <person name="Aravind L."/>
            <person name="Bailey J.A."/>
            <person name="Bateman A."/>
            <person name="Batzoglou S."/>
            <person name="Birney E."/>
            <person name="Bork P."/>
            <person name="Brown D.G."/>
            <person name="Burge C.B."/>
            <person name="Cerutti L."/>
            <person name="Chen H.C."/>
            <person name="Church D."/>
            <person name="Clamp M."/>
            <person name="Copley R.R."/>
            <person name="Doerks T."/>
            <person name="Eddy S.R."/>
            <person name="Eichler E.E."/>
            <person name="Furey T.S."/>
            <person name="Galagan J."/>
            <person name="Gilbert J.G."/>
            <person name="Harmon C."/>
            <person name="Hayashizaki Y."/>
            <person name="Haussler D."/>
            <person name="Hermjakob H."/>
            <person name="Hokamp K."/>
            <person name="Jang W."/>
            <person name="Johnson L.S."/>
            <person name="Jones T.A."/>
            <person name="Kasif S."/>
            <person name="Kaspryzk A."/>
            <person name="Kennedy S."/>
            <person name="Kent W.J."/>
            <person name="Kitts P."/>
            <person name="Koonin E.V."/>
            <person name="Korf I."/>
            <person name="Kulp D."/>
            <person name="Lancet D."/>
            <person name="Lowe T.M."/>
            <person name="McLysaght A."/>
            <person name="Mikkelsen T."/>
            <person name="Moran J.V."/>
            <person name="Mulder N."/>
            <person name="Pollara V.J."/>
            <person name="Ponting C.P."/>
            <person name="Schuler G."/>
            <person name="Schultz J."/>
            <person name="Slater G."/>
            <person name="Smit A.F."/>
            <person name="Stupka E."/>
            <person name="Szustakowski J."/>
            <person name="Thierry-Mieg D."/>
            <person name="Thierry-Mieg J."/>
            <person name="Wagner L."/>
            <person name="Wallis J."/>
            <person name="Wheeler R."/>
            <person name="Williams A."/>
            <person name="Wolf Y.I."/>
            <person name="Wolfe K.H."/>
            <person name="Yang S.P."/>
            <person name="Yeh R.F."/>
            <person name="Collins F."/>
            <person name="Guyer M.S."/>
            <person name="Peterson J."/>
            <person name="Felsenfeld A."/>
            <person name="Wetterstrand K.A."/>
            <person name="Patrinos A."/>
            <person name="Morgan M.J."/>
            <person name="de Jong P."/>
            <person name="Catanese J.J."/>
            <person name="Osoegawa K."/>
            <person name="Shizuya H."/>
            <person name="Choi S."/>
            <person name="Chen Y.J."/>
        </authorList>
    </citation>
    <scope>NUCLEOTIDE SEQUENCE [LARGE SCALE GENOMIC DNA]</scope>
</reference>